<keyword evidence="5" id="KW-1185">Reference proteome</keyword>
<dbReference type="AlphaFoldDB" id="A0AAD9GBZ1"/>
<evidence type="ECO:0000256" key="1">
    <source>
        <dbReference type="ARBA" id="ARBA00004613"/>
    </source>
</evidence>
<keyword evidence="3" id="KW-0472">Membrane</keyword>
<evidence type="ECO:0000313" key="4">
    <source>
        <dbReference type="EMBL" id="KAK1935549.1"/>
    </source>
</evidence>
<keyword evidence="3" id="KW-0812">Transmembrane</keyword>
<dbReference type="PROSITE" id="PS00118">
    <property type="entry name" value="PA2_HIS"/>
    <property type="match status" value="1"/>
</dbReference>
<protein>
    <submittedName>
        <fullName evidence="4">Variant erythrocyte surface antigen-1 family protein</fullName>
    </submittedName>
</protein>
<proteinExistence type="predicted"/>
<keyword evidence="3" id="KW-1133">Transmembrane helix</keyword>
<gene>
    <name evidence="4" type="ORF">X943_003267</name>
</gene>
<feature type="transmembrane region" description="Helical" evidence="3">
    <location>
        <begin position="1192"/>
        <end position="1210"/>
    </location>
</feature>
<organism evidence="4 5">
    <name type="scientific">Babesia divergens</name>
    <dbReference type="NCBI Taxonomy" id="32595"/>
    <lineage>
        <taxon>Eukaryota</taxon>
        <taxon>Sar</taxon>
        <taxon>Alveolata</taxon>
        <taxon>Apicomplexa</taxon>
        <taxon>Aconoidasida</taxon>
        <taxon>Piroplasmida</taxon>
        <taxon>Babesiidae</taxon>
        <taxon>Babesia</taxon>
    </lineage>
</organism>
<dbReference type="Proteomes" id="UP001195914">
    <property type="component" value="Unassembled WGS sequence"/>
</dbReference>
<evidence type="ECO:0000256" key="2">
    <source>
        <dbReference type="ARBA" id="ARBA00022525"/>
    </source>
</evidence>
<feature type="non-terminal residue" evidence="4">
    <location>
        <position position="1211"/>
    </location>
</feature>
<keyword evidence="2" id="KW-0964">Secreted</keyword>
<evidence type="ECO:0000256" key="3">
    <source>
        <dbReference type="SAM" id="Phobius"/>
    </source>
</evidence>
<dbReference type="GO" id="GO:0005576">
    <property type="term" value="C:extracellular region"/>
    <property type="evidence" value="ECO:0007669"/>
    <property type="project" value="UniProtKB-SubCell"/>
</dbReference>
<dbReference type="EMBL" id="JAHBMH010000045">
    <property type="protein sequence ID" value="KAK1935549.1"/>
    <property type="molecule type" value="Genomic_DNA"/>
</dbReference>
<accession>A0AAD9GBZ1</accession>
<name>A0AAD9GBZ1_BABDI</name>
<reference evidence="4" key="2">
    <citation type="submission" date="2021-05" db="EMBL/GenBank/DDBJ databases">
        <authorList>
            <person name="Pain A."/>
        </authorList>
    </citation>
    <scope>NUCLEOTIDE SEQUENCE</scope>
    <source>
        <strain evidence="4">1802A</strain>
    </source>
</reference>
<dbReference type="InterPro" id="IPR033113">
    <property type="entry name" value="PLA2_histidine"/>
</dbReference>
<reference evidence="4" key="1">
    <citation type="journal article" date="2014" name="Nucleic Acids Res.">
        <title>The evolutionary dynamics of variant antigen genes in Babesia reveal a history of genomic innovation underlying host-parasite interaction.</title>
        <authorList>
            <person name="Jackson A.P."/>
            <person name="Otto T.D."/>
            <person name="Darby A."/>
            <person name="Ramaprasad A."/>
            <person name="Xia D."/>
            <person name="Echaide I.E."/>
            <person name="Farber M."/>
            <person name="Gahlot S."/>
            <person name="Gamble J."/>
            <person name="Gupta D."/>
            <person name="Gupta Y."/>
            <person name="Jackson L."/>
            <person name="Malandrin L."/>
            <person name="Malas T.B."/>
            <person name="Moussa E."/>
            <person name="Nair M."/>
            <person name="Reid A.J."/>
            <person name="Sanders M."/>
            <person name="Sharma J."/>
            <person name="Tracey A."/>
            <person name="Quail M.A."/>
            <person name="Weir W."/>
            <person name="Wastling J.M."/>
            <person name="Hall N."/>
            <person name="Willadsen P."/>
            <person name="Lingelbach K."/>
            <person name="Shiels B."/>
            <person name="Tait A."/>
            <person name="Berriman M."/>
            <person name="Allred D.R."/>
            <person name="Pain A."/>
        </authorList>
    </citation>
    <scope>NUCLEOTIDE SEQUENCE</scope>
    <source>
        <strain evidence="4">1802A</strain>
    </source>
</reference>
<evidence type="ECO:0000313" key="5">
    <source>
        <dbReference type="Proteomes" id="UP001195914"/>
    </source>
</evidence>
<comment type="caution">
    <text evidence="4">The sequence shown here is derived from an EMBL/GenBank/DDBJ whole genome shotgun (WGS) entry which is preliminary data.</text>
</comment>
<comment type="subcellular location">
    <subcellularLocation>
        <location evidence="1">Secreted</location>
    </subcellularLocation>
</comment>
<sequence>MVCYMYYTDVFVGTDNIEKLKKALKAVVPSFNNNSNALTQLVHGLCLFMGYPSCLCSLKANVDKSLQDISRKLIQDSEAVQSCVQNKTLTLNCNSCNSKEILCKCCVISCIKELPGQSQCPCLSNTSTDCQCPSKADEKCCKDFLSGLEACLSLLNLQTDLAVCTCTDQDCCKNGVCIKSCPVCDPDTSTITGLGLSRPNPVRLARKLNEMLCGTRDQTGQSCKCGCGSGSSNTSCCCFCHSDCKTGKFSGECSKACPGCSCSKSGDCPRHTFCKSINSIKVLVGSTEMTCCEGGKNCHCALDSGSKCSGSALNCCVEQATSGKDHFQQSVKCMILRLVRFFKDLGSSKNFFKSCCDLLCVAKTCSFLRDFYNKRNQNECKTCKSGGSSGNCKGSKITPASKECCKGASPCNSNCCLGCQDCDAIKFRNAFNALRLAGPCGQDLWRVLNDFLQCCFRIFRAGQKNIIEDKVKKFQTACSQCKKATQSKTSSPSPCDCCSTGSSVTCEACKALSEDSSLKFLFRHGYSSAYDSSGTLKDISQNCRCKINAPHYKSPCKCKCPNFGSTSHGLICSNPSECCDNCDVRKAAKIFLGFLPCLYYGLKILYDRSKYDSGFTGWNLAKIPEASGLKDFLSAWGFDLNPLRSKYASGLPVILEYLYGSDKIFKKLLDLVSKKYFTSSSSGSQDPLTVRSMLLWLYGLPFTSGFHDLVSHCSSLCLPFGKSFNADALCYYIHTCCFLLPVSVISVIQCPDGSPSFLPSHSDWESFCYPSDPSALLEKFCEYVRKVFVALNFLCIQCKNDRNSAGWNDCAFGQRCAEKFQEISSTSGFTSSSGCSSCKYSGAYLCTAINKDPVHDHCAQEKCRGFGSTSTSCEISKNHPPKPGSSAPVKCTPCPHPLMRFLIDGSSDSDSKSKSQDPQKFRTPFHSSTVTPMGFKDLSSTGKKGWSLYYVLKVFCDDGFYPLTRLVQFILCVSRYPPETLGELFGFFMKFVESSVFRDHFVDWINGEPGRFFGNSLKGAVQGLYGAKDSHKGSGGSSHQDPSKTPADLKSLYDCSTSTCGKYLYPLTYNAYHGFIEDFVDSYVSFVCYLGPKFKKELERFNSEAREKSLKCCLEKSCENIVSCPCALPFLYKSGFTFWSPKSLSCHGSGTHTSGQIDKCTQKSCKNFIEQLEKVIGEGSPLQTLLTVIDNFIWHIRLPFIYAFLYIWIIV</sequence>